<proteinExistence type="inferred from homology"/>
<evidence type="ECO:0000256" key="1">
    <source>
        <dbReference type="ARBA" id="ARBA00005656"/>
    </source>
</evidence>
<keyword evidence="6" id="KW-1185">Reference proteome</keyword>
<comment type="caution">
    <text evidence="5">The sequence shown here is derived from an EMBL/GenBank/DDBJ whole genome shotgun (WGS) entry which is preliminary data.</text>
</comment>
<dbReference type="NCBIfam" id="TIGR02706">
    <property type="entry name" value="P_butyryltrans"/>
    <property type="match status" value="1"/>
</dbReference>
<dbReference type="GO" id="GO:0019605">
    <property type="term" value="P:butyrate metabolic process"/>
    <property type="evidence" value="ECO:0007669"/>
    <property type="project" value="InterPro"/>
</dbReference>
<dbReference type="EMBL" id="PIQO01000003">
    <property type="protein sequence ID" value="PKR86014.1"/>
    <property type="molecule type" value="Genomic_DNA"/>
</dbReference>
<name>A0A2N3LN92_9BACI</name>
<protein>
    <submittedName>
        <fullName evidence="5">Phosphate butyryltransferase</fullName>
    </submittedName>
</protein>
<dbReference type="GO" id="GO:0050182">
    <property type="term" value="F:phosphate butyryltransferase activity"/>
    <property type="evidence" value="ECO:0007669"/>
    <property type="project" value="InterPro"/>
</dbReference>
<feature type="domain" description="Phosphate acetyl/butaryl transferase" evidence="4">
    <location>
        <begin position="79"/>
        <end position="295"/>
    </location>
</feature>
<dbReference type="PANTHER" id="PTHR43356:SF2">
    <property type="entry name" value="PHOSPHATE ACETYLTRANSFERASE"/>
    <property type="match status" value="1"/>
</dbReference>
<dbReference type="PIRSF" id="PIRSF000428">
    <property type="entry name" value="P_Ac_trans"/>
    <property type="match status" value="1"/>
</dbReference>
<dbReference type="RefSeq" id="WP_101353383.1">
    <property type="nucleotide sequence ID" value="NZ_PIQO01000003.1"/>
</dbReference>
<dbReference type="Proteomes" id="UP000233440">
    <property type="component" value="Unassembled WGS sequence"/>
</dbReference>
<accession>A0A2N3LN92</accession>
<evidence type="ECO:0000313" key="6">
    <source>
        <dbReference type="Proteomes" id="UP000233440"/>
    </source>
</evidence>
<dbReference type="Pfam" id="PF01515">
    <property type="entry name" value="PTA_PTB"/>
    <property type="match status" value="1"/>
</dbReference>
<dbReference type="Gene3D" id="3.40.718.10">
    <property type="entry name" value="Isopropylmalate Dehydrogenase"/>
    <property type="match status" value="1"/>
</dbReference>
<evidence type="ECO:0000259" key="4">
    <source>
        <dbReference type="Pfam" id="PF01515"/>
    </source>
</evidence>
<dbReference type="OrthoDB" id="9774179at2"/>
<keyword evidence="2 5" id="KW-0808">Transferase</keyword>
<organism evidence="5 6">
    <name type="scientific">Heyndrickxia camelliae</name>
    <dbReference type="NCBI Taxonomy" id="1707093"/>
    <lineage>
        <taxon>Bacteria</taxon>
        <taxon>Bacillati</taxon>
        <taxon>Bacillota</taxon>
        <taxon>Bacilli</taxon>
        <taxon>Bacillales</taxon>
        <taxon>Bacillaceae</taxon>
        <taxon>Heyndrickxia</taxon>
    </lineage>
</organism>
<dbReference type="InterPro" id="IPR050500">
    <property type="entry name" value="Phos_Acetyltrans/Butyryltrans"/>
</dbReference>
<gene>
    <name evidence="5" type="ORF">CWO92_06495</name>
</gene>
<sequence>MDLDQLVNTATQNGKATVAVAVAEDIEVLEAVSLAHQKKLGKFILFGDSNQIHLLLSEYEPHLLENNDIIIKHVHSPEEACTQAVKAVKNNEATVLMKGNVATATILKAVLNREYGLRTDKVLSHIAVFKVPSYERFILLTDAAMNIAPNLDQKEQIVQNAVQLAHAIGIHCPKVAALAAVELVNPSMQATVDAAALSEMNRNGKISGCRIEGPLALDIAISEEAARHKGIENDVAGLADILLVPNIETGNVLYKSLIYFAKAQVGAMIAGATAPIVLTSRSDSAKSKLYSLALAICTTKNL</sequence>
<dbReference type="NCBIfam" id="NF005837">
    <property type="entry name" value="PRK07742.1"/>
    <property type="match status" value="1"/>
</dbReference>
<dbReference type="SUPFAM" id="SSF53659">
    <property type="entry name" value="Isocitrate/Isopropylmalate dehydrogenase-like"/>
    <property type="match status" value="1"/>
</dbReference>
<evidence type="ECO:0000256" key="2">
    <source>
        <dbReference type="ARBA" id="ARBA00022679"/>
    </source>
</evidence>
<dbReference type="PANTHER" id="PTHR43356">
    <property type="entry name" value="PHOSPHATE ACETYLTRANSFERASE"/>
    <property type="match status" value="1"/>
</dbReference>
<dbReference type="AlphaFoldDB" id="A0A2N3LN92"/>
<dbReference type="InterPro" id="IPR002505">
    <property type="entry name" value="PTA_PTB"/>
</dbReference>
<dbReference type="NCBIfam" id="NF006045">
    <property type="entry name" value="PRK08190.1"/>
    <property type="match status" value="1"/>
</dbReference>
<comment type="similarity">
    <text evidence="1">Belongs to the phosphate acetyltransferase and butyryltransferase family.</text>
</comment>
<reference evidence="5 6" key="1">
    <citation type="submission" date="2017-11" db="EMBL/GenBank/DDBJ databases">
        <title>Bacillus camelliae sp. nov., isolated from pu'er tea.</title>
        <authorList>
            <person name="Niu L."/>
        </authorList>
    </citation>
    <scope>NUCLEOTIDE SEQUENCE [LARGE SCALE GENOMIC DNA]</scope>
    <source>
        <strain evidence="5 6">7578-1</strain>
    </source>
</reference>
<dbReference type="InterPro" id="IPR012147">
    <property type="entry name" value="P_Ac_Bu_trans"/>
</dbReference>
<dbReference type="InterPro" id="IPR014079">
    <property type="entry name" value="Phosphate_butyryltransferase"/>
</dbReference>
<evidence type="ECO:0000313" key="5">
    <source>
        <dbReference type="EMBL" id="PKR86014.1"/>
    </source>
</evidence>
<keyword evidence="3" id="KW-0012">Acyltransferase</keyword>
<evidence type="ECO:0000256" key="3">
    <source>
        <dbReference type="ARBA" id="ARBA00023315"/>
    </source>
</evidence>